<evidence type="ECO:0000313" key="3">
    <source>
        <dbReference type="Proteomes" id="UP000675881"/>
    </source>
</evidence>
<dbReference type="SUPFAM" id="SSF52058">
    <property type="entry name" value="L domain-like"/>
    <property type="match status" value="1"/>
</dbReference>
<proteinExistence type="predicted"/>
<dbReference type="Proteomes" id="UP000675881">
    <property type="component" value="Chromosome 2"/>
</dbReference>
<evidence type="ECO:0000256" key="1">
    <source>
        <dbReference type="SAM" id="MobiDB-lite"/>
    </source>
</evidence>
<keyword evidence="3" id="KW-1185">Reference proteome</keyword>
<dbReference type="OrthoDB" id="266138at2759"/>
<sequence length="143" mass="16522">MSHNVVREWREFEYLTELTCLEDLVFIGNPLEEEATSNGKYNAEVIKRLIYLKRLDGCPVIRDAGEEIEEEGEMTALDMNEILSLTTKDDDEPENKDEEADNDKKEDDENGEAYEEEDVSFENDGEEEGDESDDEEIEDDEDI</sequence>
<evidence type="ECO:0000313" key="2">
    <source>
        <dbReference type="EMBL" id="CAF2875294.1"/>
    </source>
</evidence>
<protein>
    <submittedName>
        <fullName evidence="2">DNAL1</fullName>
    </submittedName>
</protein>
<gene>
    <name evidence="2" type="ORF">LSAA_6160</name>
</gene>
<name>A0A7R8CNU9_LEPSM</name>
<dbReference type="AlphaFoldDB" id="A0A7R8CNU9"/>
<dbReference type="Gene3D" id="3.80.10.10">
    <property type="entry name" value="Ribonuclease Inhibitor"/>
    <property type="match status" value="1"/>
</dbReference>
<reference evidence="2" key="1">
    <citation type="submission" date="2021-02" db="EMBL/GenBank/DDBJ databases">
        <authorList>
            <person name="Bekaert M."/>
        </authorList>
    </citation>
    <scope>NUCLEOTIDE SEQUENCE</scope>
    <source>
        <strain evidence="2">IoA-00</strain>
    </source>
</reference>
<feature type="compositionally biased region" description="Acidic residues" evidence="1">
    <location>
        <begin position="89"/>
        <end position="101"/>
    </location>
</feature>
<accession>A0A7R8CNU9</accession>
<dbReference type="InterPro" id="IPR032675">
    <property type="entry name" value="LRR_dom_sf"/>
</dbReference>
<dbReference type="EMBL" id="HG994581">
    <property type="protein sequence ID" value="CAF2875294.1"/>
    <property type="molecule type" value="Genomic_DNA"/>
</dbReference>
<feature type="region of interest" description="Disordered" evidence="1">
    <location>
        <begin position="69"/>
        <end position="143"/>
    </location>
</feature>
<feature type="compositionally biased region" description="Acidic residues" evidence="1">
    <location>
        <begin position="108"/>
        <end position="143"/>
    </location>
</feature>
<organism evidence="2 3">
    <name type="scientific">Lepeophtheirus salmonis</name>
    <name type="common">Salmon louse</name>
    <name type="synonym">Caligus salmonis</name>
    <dbReference type="NCBI Taxonomy" id="72036"/>
    <lineage>
        <taxon>Eukaryota</taxon>
        <taxon>Metazoa</taxon>
        <taxon>Ecdysozoa</taxon>
        <taxon>Arthropoda</taxon>
        <taxon>Crustacea</taxon>
        <taxon>Multicrustacea</taxon>
        <taxon>Hexanauplia</taxon>
        <taxon>Copepoda</taxon>
        <taxon>Siphonostomatoida</taxon>
        <taxon>Caligidae</taxon>
        <taxon>Lepeophtheirus</taxon>
    </lineage>
</organism>